<feature type="repeat" description="PPR" evidence="2">
    <location>
        <begin position="113"/>
        <end position="147"/>
    </location>
</feature>
<evidence type="ECO:0000256" key="2">
    <source>
        <dbReference type="PROSITE-ProRule" id="PRU00708"/>
    </source>
</evidence>
<evidence type="ECO:0008006" key="5">
    <source>
        <dbReference type="Google" id="ProtNLM"/>
    </source>
</evidence>
<gene>
    <name evidence="3" type="ORF">TSUD_301340</name>
</gene>
<name>A0A2Z6PE49_TRISU</name>
<evidence type="ECO:0000313" key="3">
    <source>
        <dbReference type="EMBL" id="GAU43169.1"/>
    </source>
</evidence>
<organism evidence="3 4">
    <name type="scientific">Trifolium subterraneum</name>
    <name type="common">Subterranean clover</name>
    <dbReference type="NCBI Taxonomy" id="3900"/>
    <lineage>
        <taxon>Eukaryota</taxon>
        <taxon>Viridiplantae</taxon>
        <taxon>Streptophyta</taxon>
        <taxon>Embryophyta</taxon>
        <taxon>Tracheophyta</taxon>
        <taxon>Spermatophyta</taxon>
        <taxon>Magnoliopsida</taxon>
        <taxon>eudicotyledons</taxon>
        <taxon>Gunneridae</taxon>
        <taxon>Pentapetalae</taxon>
        <taxon>rosids</taxon>
        <taxon>fabids</taxon>
        <taxon>Fabales</taxon>
        <taxon>Fabaceae</taxon>
        <taxon>Papilionoideae</taxon>
        <taxon>50 kb inversion clade</taxon>
        <taxon>NPAAA clade</taxon>
        <taxon>Hologalegina</taxon>
        <taxon>IRL clade</taxon>
        <taxon>Trifolieae</taxon>
        <taxon>Trifolium</taxon>
    </lineage>
</organism>
<dbReference type="SUPFAM" id="SSF81901">
    <property type="entry name" value="HCP-like"/>
    <property type="match status" value="1"/>
</dbReference>
<feature type="repeat" description="PPR" evidence="2">
    <location>
        <begin position="241"/>
        <end position="275"/>
    </location>
</feature>
<feature type="repeat" description="PPR" evidence="2">
    <location>
        <begin position="311"/>
        <end position="345"/>
    </location>
</feature>
<feature type="repeat" description="PPR" evidence="2">
    <location>
        <begin position="348"/>
        <end position="382"/>
    </location>
</feature>
<dbReference type="InterPro" id="IPR051222">
    <property type="entry name" value="PPR/CCM1_RNA-binding"/>
</dbReference>
<feature type="repeat" description="PPR" evidence="2">
    <location>
        <begin position="276"/>
        <end position="310"/>
    </location>
</feature>
<dbReference type="Pfam" id="PF01535">
    <property type="entry name" value="PPR"/>
    <property type="match status" value="1"/>
</dbReference>
<dbReference type="AlphaFoldDB" id="A0A2Z6PE49"/>
<feature type="repeat" description="PPR" evidence="2">
    <location>
        <begin position="171"/>
        <end position="205"/>
    </location>
</feature>
<dbReference type="EMBL" id="DF973960">
    <property type="protein sequence ID" value="GAU43169.1"/>
    <property type="molecule type" value="Genomic_DNA"/>
</dbReference>
<dbReference type="InterPro" id="IPR002885">
    <property type="entry name" value="PPR_rpt"/>
</dbReference>
<dbReference type="Pfam" id="PF12854">
    <property type="entry name" value="PPR_1"/>
    <property type="match status" value="3"/>
</dbReference>
<protein>
    <recommendedName>
        <fullName evidence="5">Pentacotripeptide-repeat region of PRORP domain-containing protein</fullName>
    </recommendedName>
</protein>
<dbReference type="PANTHER" id="PTHR47942">
    <property type="entry name" value="TETRATRICOPEPTIDE REPEAT (TPR)-LIKE SUPERFAMILY PROTEIN-RELATED"/>
    <property type="match status" value="1"/>
</dbReference>
<dbReference type="PROSITE" id="PS51375">
    <property type="entry name" value="PPR"/>
    <property type="match status" value="7"/>
</dbReference>
<accession>A0A2Z6PE49</accession>
<reference evidence="4" key="1">
    <citation type="journal article" date="2017" name="Front. Plant Sci.">
        <title>Climate Clever Clovers: New Paradigm to Reduce the Environmental Footprint of Ruminants by Breeding Low Methanogenic Forages Utilizing Haplotype Variation.</title>
        <authorList>
            <person name="Kaur P."/>
            <person name="Appels R."/>
            <person name="Bayer P.E."/>
            <person name="Keeble-Gagnere G."/>
            <person name="Wang J."/>
            <person name="Hirakawa H."/>
            <person name="Shirasawa K."/>
            <person name="Vercoe P."/>
            <person name="Stefanova K."/>
            <person name="Durmic Z."/>
            <person name="Nichols P."/>
            <person name="Revell C."/>
            <person name="Isobe S.N."/>
            <person name="Edwards D."/>
            <person name="Erskine W."/>
        </authorList>
    </citation>
    <scope>NUCLEOTIDE SEQUENCE [LARGE SCALE GENOMIC DNA]</scope>
    <source>
        <strain evidence="4">cv. Daliak</strain>
    </source>
</reference>
<dbReference type="Gene3D" id="1.25.40.10">
    <property type="entry name" value="Tetratricopeptide repeat domain"/>
    <property type="match status" value="5"/>
</dbReference>
<dbReference type="Proteomes" id="UP000242715">
    <property type="component" value="Unassembled WGS sequence"/>
</dbReference>
<dbReference type="OrthoDB" id="185373at2759"/>
<dbReference type="Pfam" id="PF13041">
    <property type="entry name" value="PPR_2"/>
    <property type="match status" value="3"/>
</dbReference>
<dbReference type="PANTHER" id="PTHR47942:SF16">
    <property type="entry name" value="PENTATRICOPEPTIDE REPEAT DOMAIN CONTAINING PROTEIN-RELATED"/>
    <property type="match status" value="1"/>
</dbReference>
<dbReference type="NCBIfam" id="TIGR00756">
    <property type="entry name" value="PPR"/>
    <property type="match status" value="7"/>
</dbReference>
<proteinExistence type="predicted"/>
<keyword evidence="1" id="KW-0677">Repeat</keyword>
<dbReference type="InterPro" id="IPR011990">
    <property type="entry name" value="TPR-like_helical_dom_sf"/>
</dbReference>
<sequence>MKRENRVFIEKNFIVIFIAYGKAHLPEKALKLFHRMDVEFHCKQTVKSFNSVLNVVIQEGYFNRALEFYSNVVDSKNFNHVHPNGLSFNLLIKALCRLGLVDQAVEVEGIFPNPVSFNVLISALCKKGDLARASKLVDNMFLKGCVPNQNGRALDGVRVLVSLEEKGHRGNEFIYSSLISGLFKEGKCEKGMQLWKQMVEKGCEPNTIVYSALIDGLCREGKTDEAKEYLLEMKKKGHLPNSFTYSSLMWGYFEAGDSHKAIHVWKEMTDNNCNHHEICYSILINGLCKNGKLKEALMVWKQMLSRGIKLDVVAYSSMIHGFCNAQLVDQGMKLFHQMLCHEPKLQPDVVTYNILLNAFCTKNSVSRAIDILNTMLDQGCDPDFITCDIFLKTLRDNMDPPQDGWEFLDELVVRLIKRQRTVGASNIIEVMLKKFLLPKPSTWALAAQQLCKPTKVRKTISECWSRMCC</sequence>
<evidence type="ECO:0000313" key="4">
    <source>
        <dbReference type="Proteomes" id="UP000242715"/>
    </source>
</evidence>
<keyword evidence="4" id="KW-1185">Reference proteome</keyword>
<feature type="repeat" description="PPR" evidence="2">
    <location>
        <begin position="206"/>
        <end position="240"/>
    </location>
</feature>
<evidence type="ECO:0000256" key="1">
    <source>
        <dbReference type="ARBA" id="ARBA00022737"/>
    </source>
</evidence>